<dbReference type="AlphaFoldDB" id="A0A9Q8YBD7"/>
<keyword evidence="3" id="KW-0808">Transferase</keyword>
<dbReference type="Proteomes" id="UP001055460">
    <property type="component" value="Plasmid pA"/>
</dbReference>
<evidence type="ECO:0000313" key="5">
    <source>
        <dbReference type="Proteomes" id="UP001214094"/>
    </source>
</evidence>
<dbReference type="Gene3D" id="3.40.50.150">
    <property type="entry name" value="Vaccinia Virus protein VP39"/>
    <property type="match status" value="1"/>
</dbReference>
<dbReference type="GO" id="GO:0008757">
    <property type="term" value="F:S-adenosylmethionine-dependent methyltransferase activity"/>
    <property type="evidence" value="ECO:0007669"/>
    <property type="project" value="InterPro"/>
</dbReference>
<protein>
    <submittedName>
        <fullName evidence="2">Class I SAM-dependent methyltransferase</fullName>
        <ecNumber evidence="3">2.1.1.-</ecNumber>
    </submittedName>
</protein>
<dbReference type="PANTHER" id="PTHR42912:SF93">
    <property type="entry name" value="N6-ADENOSINE-METHYLTRANSFERASE TMT1A"/>
    <property type="match status" value="1"/>
</dbReference>
<dbReference type="SUPFAM" id="SSF53335">
    <property type="entry name" value="S-adenosyl-L-methionine-dependent methyltransferases"/>
    <property type="match status" value="1"/>
</dbReference>
<dbReference type="KEGG" id="eah:FA04_26140"/>
<dbReference type="GO" id="GO:0032259">
    <property type="term" value="P:methylation"/>
    <property type="evidence" value="ECO:0007669"/>
    <property type="project" value="UniProtKB-KW"/>
</dbReference>
<reference evidence="3 5" key="2">
    <citation type="submission" date="2023-03" db="EMBL/GenBank/DDBJ databases">
        <title>Comparative genome and transcriptome analysis combination mining strategies for increasing vitamin B12 production of Ensifer adhaerens strain.</title>
        <authorList>
            <person name="Yongheng L."/>
        </authorList>
    </citation>
    <scope>NUCLEOTIDE SEQUENCE [LARGE SCALE GENOMIC DNA]</scope>
    <source>
        <strain evidence="3 5">Casida A-T305</strain>
        <plasmid evidence="3 5">unnamedA</plasmid>
    </source>
</reference>
<dbReference type="GeneID" id="29521376"/>
<dbReference type="InterPro" id="IPR029063">
    <property type="entry name" value="SAM-dependent_MTases_sf"/>
</dbReference>
<evidence type="ECO:0000313" key="4">
    <source>
        <dbReference type="Proteomes" id="UP001055460"/>
    </source>
</evidence>
<dbReference type="PANTHER" id="PTHR42912">
    <property type="entry name" value="METHYLTRANSFERASE"/>
    <property type="match status" value="1"/>
</dbReference>
<keyword evidence="2" id="KW-0614">Plasmid</keyword>
<geneLocation type="plasmid" evidence="2 4">
    <name>pA</name>
</geneLocation>
<evidence type="ECO:0000313" key="2">
    <source>
        <dbReference type="EMBL" id="USJ25888.1"/>
    </source>
</evidence>
<geneLocation type="plasmid" evidence="3 5">
    <name>unnamedA</name>
</geneLocation>
<sequence length="235" mass="26078">MSNGWEESAAAWISGLGAEGDFARRFVLDAPMLERARQSGARAVLDVGCGEGRFCRLLTAEGLSTVGIDPAGSLVSQARRLHPDGDYRIAQAEGLPFAEKTFDLVVAYLSLIDIADLDAAVGEMNRVLRPGGHLLIANLTSFYSASNPTGWRDGGDGKRSFMIDHYMDERSDWIGWGDLRVMNWHRPLSTYMSLLLGAGLQLRYFDEPLPRGGEPEQRDLFRRVPSFLVMDWQKP</sequence>
<dbReference type="Proteomes" id="UP001214094">
    <property type="component" value="Plasmid unnamedA"/>
</dbReference>
<dbReference type="Pfam" id="PF08241">
    <property type="entry name" value="Methyltransf_11"/>
    <property type="match status" value="1"/>
</dbReference>
<name>A0A9Q8YBD7_ENSAD</name>
<gene>
    <name evidence="2" type="ORF">NE863_25850</name>
    <name evidence="3" type="ORF">P4B07_26475</name>
</gene>
<keyword evidence="5" id="KW-1185">Reference proteome</keyword>
<dbReference type="EC" id="2.1.1.-" evidence="3"/>
<dbReference type="CDD" id="cd02440">
    <property type="entry name" value="AdoMet_MTases"/>
    <property type="match status" value="1"/>
</dbReference>
<feature type="domain" description="Methyltransferase type 11" evidence="1">
    <location>
        <begin position="45"/>
        <end position="136"/>
    </location>
</feature>
<dbReference type="RefSeq" id="WP_034805671.1">
    <property type="nucleotide sequence ID" value="NZ_CP015881.1"/>
</dbReference>
<evidence type="ECO:0000259" key="1">
    <source>
        <dbReference type="Pfam" id="PF08241"/>
    </source>
</evidence>
<accession>A0A9Q8YBD7</accession>
<dbReference type="EMBL" id="CP098808">
    <property type="protein sequence ID" value="USJ25888.1"/>
    <property type="molecule type" value="Genomic_DNA"/>
</dbReference>
<reference evidence="2" key="1">
    <citation type="submission" date="2022-06" db="EMBL/GenBank/DDBJ databases">
        <title>Physiological and biochemical characterization and genomic elucidation of a strain of the genus Ensifer adhaerens M8 that combines arsenic oxidation and chromium reduction.</title>
        <authorList>
            <person name="Li X."/>
            <person name="Yu c."/>
        </authorList>
    </citation>
    <scope>NUCLEOTIDE SEQUENCE</scope>
    <source>
        <strain evidence="2">M8</strain>
        <plasmid evidence="2">pA</plasmid>
    </source>
</reference>
<dbReference type="EMBL" id="CP121309">
    <property type="protein sequence ID" value="WFP93276.1"/>
    <property type="molecule type" value="Genomic_DNA"/>
</dbReference>
<dbReference type="InterPro" id="IPR050508">
    <property type="entry name" value="Methyltransf_Superfamily"/>
</dbReference>
<dbReference type="InterPro" id="IPR013216">
    <property type="entry name" value="Methyltransf_11"/>
</dbReference>
<proteinExistence type="predicted"/>
<organism evidence="2 4">
    <name type="scientific">Ensifer adhaerens</name>
    <name type="common">Sinorhizobium morelense</name>
    <dbReference type="NCBI Taxonomy" id="106592"/>
    <lineage>
        <taxon>Bacteria</taxon>
        <taxon>Pseudomonadati</taxon>
        <taxon>Pseudomonadota</taxon>
        <taxon>Alphaproteobacteria</taxon>
        <taxon>Hyphomicrobiales</taxon>
        <taxon>Rhizobiaceae</taxon>
        <taxon>Sinorhizobium/Ensifer group</taxon>
        <taxon>Ensifer</taxon>
    </lineage>
</organism>
<keyword evidence="2" id="KW-0489">Methyltransferase</keyword>
<evidence type="ECO:0000313" key="3">
    <source>
        <dbReference type="EMBL" id="WFP93276.1"/>
    </source>
</evidence>